<name>A0A1N7KJL8_9FLAO</name>
<gene>
    <name evidence="1" type="ORF">SAMN05421789_103235</name>
</gene>
<evidence type="ECO:0000313" key="2">
    <source>
        <dbReference type="Proteomes" id="UP000185839"/>
    </source>
</evidence>
<dbReference type="EMBL" id="FTOI01000003">
    <property type="protein sequence ID" value="SIS61706.1"/>
    <property type="molecule type" value="Genomic_DNA"/>
</dbReference>
<proteinExistence type="predicted"/>
<sequence length="35" mass="3987">MFAFLDIISFEAKAFEGALDQAEQWIDGQIPEKLD</sequence>
<protein>
    <submittedName>
        <fullName evidence="1">Uncharacterized protein</fullName>
    </submittedName>
</protein>
<dbReference type="Proteomes" id="UP000185839">
    <property type="component" value="Unassembled WGS sequence"/>
</dbReference>
<evidence type="ECO:0000313" key="1">
    <source>
        <dbReference type="EMBL" id="SIS61706.1"/>
    </source>
</evidence>
<reference evidence="2" key="1">
    <citation type="submission" date="2017-01" db="EMBL/GenBank/DDBJ databases">
        <authorList>
            <person name="Varghese N."/>
            <person name="Submissions S."/>
        </authorList>
    </citation>
    <scope>NUCLEOTIDE SEQUENCE [LARGE SCALE GENOMIC DNA]</scope>
    <source>
        <strain evidence="2">DSM 23145</strain>
    </source>
</reference>
<keyword evidence="2" id="KW-1185">Reference proteome</keyword>
<dbReference type="AlphaFoldDB" id="A0A1N7KJL8"/>
<accession>A0A1N7KJL8</accession>
<organism evidence="1 2">
    <name type="scientific">Kaistella chaponensis</name>
    <dbReference type="NCBI Taxonomy" id="713588"/>
    <lineage>
        <taxon>Bacteria</taxon>
        <taxon>Pseudomonadati</taxon>
        <taxon>Bacteroidota</taxon>
        <taxon>Flavobacteriia</taxon>
        <taxon>Flavobacteriales</taxon>
        <taxon>Weeksellaceae</taxon>
        <taxon>Chryseobacterium group</taxon>
        <taxon>Kaistella</taxon>
    </lineage>
</organism>